<evidence type="ECO:0000256" key="9">
    <source>
        <dbReference type="ARBA" id="ARBA00022603"/>
    </source>
</evidence>
<comment type="cofactor">
    <cofactor evidence="2">
        <name>Zn(2+)</name>
        <dbReference type="ChEBI" id="CHEBI:29105"/>
    </cofactor>
</comment>
<comment type="catalytic activity">
    <reaction evidence="1">
        <text>a 4-O-methyl-thymidine in DNA + L-cysteinyl-[protein] = a thymidine in DNA + S-methyl-L-cysteinyl-[protein]</text>
        <dbReference type="Rhea" id="RHEA:53428"/>
        <dbReference type="Rhea" id="RHEA-COMP:10131"/>
        <dbReference type="Rhea" id="RHEA-COMP:10132"/>
        <dbReference type="Rhea" id="RHEA-COMP:13555"/>
        <dbReference type="Rhea" id="RHEA-COMP:13556"/>
        <dbReference type="ChEBI" id="CHEBI:29950"/>
        <dbReference type="ChEBI" id="CHEBI:82612"/>
        <dbReference type="ChEBI" id="CHEBI:137386"/>
        <dbReference type="ChEBI" id="CHEBI:137387"/>
        <dbReference type="EC" id="2.1.1.63"/>
    </reaction>
</comment>
<dbReference type="FunFam" id="3.30.160.70:FF:000001">
    <property type="entry name" value="Methylated-DNA--protein-cysteine methyltransferase"/>
    <property type="match status" value="1"/>
</dbReference>
<dbReference type="CDD" id="cd06445">
    <property type="entry name" value="ATase"/>
    <property type="match status" value="1"/>
</dbReference>
<evidence type="ECO:0000256" key="16">
    <source>
        <dbReference type="ARBA" id="ARBA00023242"/>
    </source>
</evidence>
<name>A0A315VRX7_GAMAF</name>
<keyword evidence="12" id="KW-0227">DNA damage</keyword>
<keyword evidence="22" id="KW-1185">Reference proteome</keyword>
<dbReference type="SUPFAM" id="SSF53155">
    <property type="entry name" value="Methylated DNA-protein cysteine methyltransferase domain"/>
    <property type="match status" value="1"/>
</dbReference>
<evidence type="ECO:0000256" key="4">
    <source>
        <dbReference type="ARBA" id="ARBA00004123"/>
    </source>
</evidence>
<evidence type="ECO:0000256" key="6">
    <source>
        <dbReference type="ARBA" id="ARBA00011918"/>
    </source>
</evidence>
<evidence type="ECO:0000256" key="19">
    <source>
        <dbReference type="ARBA" id="ARBA00049348"/>
    </source>
</evidence>
<sequence>MGQPACVDLGGGQQQRETQLLSDANSTIGKFLQASTHAKMHVQVQCCTGQLRLPAAFTVAPFKQELGWYDCSSDPHLTSLVLPYIPPRSSEAPLSCVVTDSPAETSPEMQRCVEWLQAYFTEPQTAGSLPLPAFHHPALQGDAFTSRVLQALLRDVKFGETVSYKRLAEMAGNPRAVRAVGGAMRRNPVPLLIPCHRVISSSGQSGPYMSGRGDHLKQWLLTHERQRGEG</sequence>
<feature type="domain" description="Methylated-DNA-[protein]-cysteine S-methyltransferase DNA binding" evidence="20">
    <location>
        <begin position="144"/>
        <end position="225"/>
    </location>
</feature>
<evidence type="ECO:0000313" key="22">
    <source>
        <dbReference type="Proteomes" id="UP000250572"/>
    </source>
</evidence>
<evidence type="ECO:0000256" key="18">
    <source>
        <dbReference type="ARBA" id="ARBA00031621"/>
    </source>
</evidence>
<dbReference type="InterPro" id="IPR036388">
    <property type="entry name" value="WH-like_DNA-bd_sf"/>
</dbReference>
<dbReference type="PANTHER" id="PTHR46460">
    <property type="entry name" value="METHYLATED-DNA--PROTEIN-CYSTEINE METHYLTRANSFERASE"/>
    <property type="match status" value="1"/>
</dbReference>
<dbReference type="InterPro" id="IPR001497">
    <property type="entry name" value="MethylDNA_cys_MeTrfase_AS"/>
</dbReference>
<keyword evidence="10" id="KW-0808">Transferase</keyword>
<keyword evidence="9" id="KW-0489">Methyltransferase</keyword>
<proteinExistence type="inferred from homology"/>
<evidence type="ECO:0000256" key="8">
    <source>
        <dbReference type="ARBA" id="ARBA00022553"/>
    </source>
</evidence>
<dbReference type="InterPro" id="IPR014048">
    <property type="entry name" value="MethylDNA_cys_MeTrfase_DNA-bd"/>
</dbReference>
<dbReference type="EMBL" id="NHOQ01001229">
    <property type="protein sequence ID" value="PWA25889.1"/>
    <property type="molecule type" value="Genomic_DNA"/>
</dbReference>
<evidence type="ECO:0000256" key="15">
    <source>
        <dbReference type="ARBA" id="ARBA00023204"/>
    </source>
</evidence>
<evidence type="ECO:0000313" key="21">
    <source>
        <dbReference type="EMBL" id="PWA25889.1"/>
    </source>
</evidence>
<dbReference type="InterPro" id="IPR036217">
    <property type="entry name" value="MethylDNA_cys_MeTrfase_DNAb"/>
</dbReference>
<evidence type="ECO:0000256" key="7">
    <source>
        <dbReference type="ARBA" id="ARBA00015377"/>
    </source>
</evidence>
<keyword evidence="13" id="KW-0862">Zinc</keyword>
<dbReference type="STRING" id="33528.ENSGAFP00000017224"/>
<keyword evidence="16" id="KW-0539">Nucleus</keyword>
<comment type="catalytic activity">
    <reaction evidence="19">
        <text>a 6-O-methyl-2'-deoxyguanosine in DNA + L-cysteinyl-[protein] = S-methyl-L-cysteinyl-[protein] + a 2'-deoxyguanosine in DNA</text>
        <dbReference type="Rhea" id="RHEA:24000"/>
        <dbReference type="Rhea" id="RHEA-COMP:10131"/>
        <dbReference type="Rhea" id="RHEA-COMP:10132"/>
        <dbReference type="Rhea" id="RHEA-COMP:11367"/>
        <dbReference type="Rhea" id="RHEA-COMP:11368"/>
        <dbReference type="ChEBI" id="CHEBI:29950"/>
        <dbReference type="ChEBI" id="CHEBI:82612"/>
        <dbReference type="ChEBI" id="CHEBI:85445"/>
        <dbReference type="ChEBI" id="CHEBI:85448"/>
        <dbReference type="EC" id="2.1.1.63"/>
    </reaction>
</comment>
<evidence type="ECO:0000256" key="5">
    <source>
        <dbReference type="ARBA" id="ARBA00008711"/>
    </source>
</evidence>
<keyword evidence="14" id="KW-0238">DNA-binding</keyword>
<dbReference type="GO" id="GO:0032259">
    <property type="term" value="P:methylation"/>
    <property type="evidence" value="ECO:0007669"/>
    <property type="project" value="UniProtKB-KW"/>
</dbReference>
<dbReference type="FunFam" id="1.10.10.10:FF:000214">
    <property type="entry name" value="Methylated-DNA--protein-cysteine methyltransferase"/>
    <property type="match status" value="1"/>
</dbReference>
<evidence type="ECO:0000256" key="11">
    <source>
        <dbReference type="ARBA" id="ARBA00022723"/>
    </source>
</evidence>
<accession>A0A315VRX7</accession>
<dbReference type="EC" id="2.1.1.63" evidence="6"/>
<comment type="subcellular location">
    <subcellularLocation>
        <location evidence="4">Nucleus</location>
    </subcellularLocation>
</comment>
<keyword evidence="8" id="KW-0597">Phosphoprotein</keyword>
<comment type="caution">
    <text evidence="21">The sequence shown here is derived from an EMBL/GenBank/DDBJ whole genome shotgun (WGS) entry which is preliminary data.</text>
</comment>
<keyword evidence="11" id="KW-0479">Metal-binding</keyword>
<dbReference type="InterPro" id="IPR036631">
    <property type="entry name" value="MGMT_N_sf"/>
</dbReference>
<dbReference type="GO" id="GO:0003677">
    <property type="term" value="F:DNA binding"/>
    <property type="evidence" value="ECO:0007669"/>
    <property type="project" value="UniProtKB-KW"/>
</dbReference>
<evidence type="ECO:0000256" key="10">
    <source>
        <dbReference type="ARBA" id="ARBA00022679"/>
    </source>
</evidence>
<comment type="function">
    <text evidence="3">Involved in the cellular defense against the biological effects of O6-methylguanine (O6-MeG) and O4-methylthymine (O4-MeT) in DNA. Repairs the methylated nucleobase in DNA by stoichiometrically transferring the methyl group to a cysteine residue in the enzyme. This is a suicide reaction: the enzyme is irreversibly inactivated.</text>
</comment>
<dbReference type="Gene3D" id="1.10.10.10">
    <property type="entry name" value="Winged helix-like DNA-binding domain superfamily/Winged helix DNA-binding domain"/>
    <property type="match status" value="1"/>
</dbReference>
<organism evidence="21 22">
    <name type="scientific">Gambusia affinis</name>
    <name type="common">Western mosquitofish</name>
    <name type="synonym">Heterandria affinis</name>
    <dbReference type="NCBI Taxonomy" id="33528"/>
    <lineage>
        <taxon>Eukaryota</taxon>
        <taxon>Metazoa</taxon>
        <taxon>Chordata</taxon>
        <taxon>Craniata</taxon>
        <taxon>Vertebrata</taxon>
        <taxon>Euteleostomi</taxon>
        <taxon>Actinopterygii</taxon>
        <taxon>Neopterygii</taxon>
        <taxon>Teleostei</taxon>
        <taxon>Neoteleostei</taxon>
        <taxon>Acanthomorphata</taxon>
        <taxon>Ovalentaria</taxon>
        <taxon>Atherinomorphae</taxon>
        <taxon>Cyprinodontiformes</taxon>
        <taxon>Poeciliidae</taxon>
        <taxon>Poeciliinae</taxon>
        <taxon>Gambusia</taxon>
    </lineage>
</organism>
<evidence type="ECO:0000256" key="3">
    <source>
        <dbReference type="ARBA" id="ARBA00003317"/>
    </source>
</evidence>
<evidence type="ECO:0000256" key="14">
    <source>
        <dbReference type="ARBA" id="ARBA00023125"/>
    </source>
</evidence>
<dbReference type="GO" id="GO:0006281">
    <property type="term" value="P:DNA repair"/>
    <property type="evidence" value="ECO:0007669"/>
    <property type="project" value="UniProtKB-KW"/>
</dbReference>
<protein>
    <recommendedName>
        <fullName evidence="7">Methylated-DNA--protein-cysteine methyltransferase</fullName>
        <ecNumber evidence="6">2.1.1.63</ecNumber>
    </recommendedName>
    <alternativeName>
        <fullName evidence="17">6-O-methylguanine-DNA methyltransferase</fullName>
    </alternativeName>
    <alternativeName>
        <fullName evidence="18">O-6-methylguanine-DNA-alkyltransferase</fullName>
    </alternativeName>
</protein>
<evidence type="ECO:0000256" key="13">
    <source>
        <dbReference type="ARBA" id="ARBA00022833"/>
    </source>
</evidence>
<dbReference type="Pfam" id="PF01035">
    <property type="entry name" value="DNA_binding_1"/>
    <property type="match status" value="1"/>
</dbReference>
<gene>
    <name evidence="21" type="ORF">CCH79_00001755</name>
</gene>
<reference evidence="21 22" key="1">
    <citation type="journal article" date="2018" name="G3 (Bethesda)">
        <title>A High-Quality Reference Genome for the Invasive Mosquitofish Gambusia affinis Using a Chicago Library.</title>
        <authorList>
            <person name="Hoffberg S.L."/>
            <person name="Troendle N.J."/>
            <person name="Glenn T.C."/>
            <person name="Mahmud O."/>
            <person name="Louha S."/>
            <person name="Chalopin D."/>
            <person name="Bennetzen J.L."/>
            <person name="Mauricio R."/>
        </authorList>
    </citation>
    <scope>NUCLEOTIDE SEQUENCE [LARGE SCALE GENOMIC DNA]</scope>
    <source>
        <strain evidence="21">NE01/NJP1002.9</strain>
        <tissue evidence="21">Muscle</tissue>
    </source>
</reference>
<evidence type="ECO:0000256" key="17">
    <source>
        <dbReference type="ARBA" id="ARBA00030795"/>
    </source>
</evidence>
<dbReference type="GO" id="GO:0046872">
    <property type="term" value="F:metal ion binding"/>
    <property type="evidence" value="ECO:0007669"/>
    <property type="project" value="UniProtKB-KW"/>
</dbReference>
<dbReference type="GO" id="GO:0005654">
    <property type="term" value="C:nucleoplasm"/>
    <property type="evidence" value="ECO:0007669"/>
    <property type="project" value="TreeGrafter"/>
</dbReference>
<keyword evidence="15" id="KW-0234">DNA repair</keyword>
<dbReference type="NCBIfam" id="TIGR00589">
    <property type="entry name" value="ogt"/>
    <property type="match status" value="1"/>
</dbReference>
<dbReference type="GO" id="GO:0003908">
    <property type="term" value="F:methylated-DNA-[protein]-cysteine S-methyltransferase activity"/>
    <property type="evidence" value="ECO:0007669"/>
    <property type="project" value="UniProtKB-EC"/>
</dbReference>
<dbReference type="Gene3D" id="3.30.160.70">
    <property type="entry name" value="Methylated DNA-protein cysteine methyltransferase domain"/>
    <property type="match status" value="1"/>
</dbReference>
<dbReference type="PANTHER" id="PTHR46460:SF1">
    <property type="entry name" value="METHYLATED-DNA--PROTEIN-CYSTEINE METHYLTRANSFERASE"/>
    <property type="match status" value="1"/>
</dbReference>
<evidence type="ECO:0000256" key="1">
    <source>
        <dbReference type="ARBA" id="ARBA00001286"/>
    </source>
</evidence>
<dbReference type="AlphaFoldDB" id="A0A315VRX7"/>
<comment type="similarity">
    <text evidence="5">Belongs to the MGMT family.</text>
</comment>
<evidence type="ECO:0000256" key="12">
    <source>
        <dbReference type="ARBA" id="ARBA00022763"/>
    </source>
</evidence>
<evidence type="ECO:0000259" key="20">
    <source>
        <dbReference type="Pfam" id="PF01035"/>
    </source>
</evidence>
<dbReference type="PROSITE" id="PS00374">
    <property type="entry name" value="MGMT"/>
    <property type="match status" value="1"/>
</dbReference>
<dbReference type="Proteomes" id="UP000250572">
    <property type="component" value="Unassembled WGS sequence"/>
</dbReference>
<dbReference type="SUPFAM" id="SSF46767">
    <property type="entry name" value="Methylated DNA-protein cysteine methyltransferase, C-terminal domain"/>
    <property type="match status" value="1"/>
</dbReference>
<evidence type="ECO:0000256" key="2">
    <source>
        <dbReference type="ARBA" id="ARBA00001947"/>
    </source>
</evidence>